<keyword evidence="4" id="KW-1185">Reference proteome</keyword>
<sequence>MDNEVWWLWAYIVVRCRPLERVSRGRGVNNDDDQGIFSHSCSRRDPTEAAAGRASCLKLIIHIAVHGSLPAAMLSGFLGRGSCHLLCYGQWRRGLSTMGLSGTLSGDIGGLTGLISMDLSYNKGLTSSLSPQLGDLKNLRILALNTNNFTGGIPPSLGRLSNLYWLDLAENQLTGSLPVSNMDATVPGLDLLKKAKHLIWVPSRAVATDSLQFPTDPTSVSSNISTEDHASS</sequence>
<evidence type="ECO:0000313" key="3">
    <source>
        <dbReference type="EMBL" id="KAK2965566.1"/>
    </source>
</evidence>
<organism evidence="3 4">
    <name type="scientific">Escallonia rubra</name>
    <dbReference type="NCBI Taxonomy" id="112253"/>
    <lineage>
        <taxon>Eukaryota</taxon>
        <taxon>Viridiplantae</taxon>
        <taxon>Streptophyta</taxon>
        <taxon>Embryophyta</taxon>
        <taxon>Tracheophyta</taxon>
        <taxon>Spermatophyta</taxon>
        <taxon>Magnoliopsida</taxon>
        <taxon>eudicotyledons</taxon>
        <taxon>Gunneridae</taxon>
        <taxon>Pentapetalae</taxon>
        <taxon>asterids</taxon>
        <taxon>campanulids</taxon>
        <taxon>Escalloniales</taxon>
        <taxon>Escalloniaceae</taxon>
        <taxon>Escallonia</taxon>
    </lineage>
</organism>
<dbReference type="InterPro" id="IPR001611">
    <property type="entry name" value="Leu-rich_rpt"/>
</dbReference>
<evidence type="ECO:0000313" key="4">
    <source>
        <dbReference type="Proteomes" id="UP001187471"/>
    </source>
</evidence>
<accession>A0AA88U1R9</accession>
<comment type="caution">
    <text evidence="3">The sequence shown here is derived from an EMBL/GenBank/DDBJ whole genome shotgun (WGS) entry which is preliminary data.</text>
</comment>
<reference evidence="3" key="1">
    <citation type="submission" date="2022-12" db="EMBL/GenBank/DDBJ databases">
        <title>Draft genome assemblies for two species of Escallonia (Escalloniales).</title>
        <authorList>
            <person name="Chanderbali A."/>
            <person name="Dervinis C."/>
            <person name="Anghel I."/>
            <person name="Soltis D."/>
            <person name="Soltis P."/>
            <person name="Zapata F."/>
        </authorList>
    </citation>
    <scope>NUCLEOTIDE SEQUENCE</scope>
    <source>
        <strain evidence="3">UCBG92.1500</strain>
        <tissue evidence="3">Leaf</tissue>
    </source>
</reference>
<dbReference type="InterPro" id="IPR032675">
    <property type="entry name" value="LRR_dom_sf"/>
</dbReference>
<protein>
    <submittedName>
        <fullName evidence="3">Uncharacterized protein</fullName>
    </submittedName>
</protein>
<dbReference type="Pfam" id="PF00560">
    <property type="entry name" value="LRR_1"/>
    <property type="match status" value="2"/>
</dbReference>
<feature type="region of interest" description="Disordered" evidence="2">
    <location>
        <begin position="211"/>
        <end position="232"/>
    </location>
</feature>
<feature type="compositionally biased region" description="Polar residues" evidence="2">
    <location>
        <begin position="211"/>
        <end position="225"/>
    </location>
</feature>
<dbReference type="AlphaFoldDB" id="A0AA88U1R9"/>
<dbReference type="SUPFAM" id="SSF52058">
    <property type="entry name" value="L domain-like"/>
    <property type="match status" value="1"/>
</dbReference>
<proteinExistence type="predicted"/>
<evidence type="ECO:0000256" key="2">
    <source>
        <dbReference type="SAM" id="MobiDB-lite"/>
    </source>
</evidence>
<gene>
    <name evidence="3" type="ORF">RJ640_018732</name>
</gene>
<dbReference type="PANTHER" id="PTHR47988">
    <property type="entry name" value="SOMATIC EMBRYOGENESIS RECEPTOR KINASE 1"/>
    <property type="match status" value="1"/>
</dbReference>
<dbReference type="EMBL" id="JAVXUO010003210">
    <property type="protein sequence ID" value="KAK2965566.1"/>
    <property type="molecule type" value="Genomic_DNA"/>
</dbReference>
<name>A0AA88U1R9_9ASTE</name>
<dbReference type="Proteomes" id="UP001187471">
    <property type="component" value="Unassembled WGS sequence"/>
</dbReference>
<dbReference type="Gene3D" id="3.80.10.10">
    <property type="entry name" value="Ribonuclease Inhibitor"/>
    <property type="match status" value="1"/>
</dbReference>
<keyword evidence="1" id="KW-0732">Signal</keyword>
<evidence type="ECO:0000256" key="1">
    <source>
        <dbReference type="ARBA" id="ARBA00022729"/>
    </source>
</evidence>